<comment type="caution">
    <text evidence="11">The sequence shown here is derived from an EMBL/GenBank/DDBJ whole genome shotgun (WGS) entry which is preliminary data.</text>
</comment>
<sequence>MDNTVLTREFFNNSVLDYLLSAGLVLGGLLVLWALSWAIKQSPKNHDSGLGSMAGIALGLIRPLAVIGLIYAALTRLTLPQDLEGGIRVGLGLLAAFLVLRLLVAAAGNVLSRYLERRGPEEANRLKPLRAILSLLIWSLGFIFVLDNLGFNISAIVAGLGVSGIAVAIAAQGILGDLFNYFVILIDRPFEVGDFILFGDKMGTVQKVGIKTTRILTLAGEELVVSNSDLTKTQVHNFKKMKRRRIVFTFGVEYSTPKDRLEQLPKTLKSIIDDIPQASFDRCHFARFAGSSLDFETVYYVEVPDYAQYMDIQQEINLKLLEACRTLNVEFAFPTRTVHLQQ</sequence>
<protein>
    <recommendedName>
        <fullName evidence="13">Mechanosensitive ion channel protein MscS</fullName>
    </recommendedName>
</protein>
<evidence type="ECO:0008006" key="13">
    <source>
        <dbReference type="Google" id="ProtNLM"/>
    </source>
</evidence>
<feature type="domain" description="Mechanosensitive ion channel MscS C-terminal" evidence="9">
    <location>
        <begin position="246"/>
        <end position="331"/>
    </location>
</feature>
<feature type="transmembrane region" description="Helical" evidence="7">
    <location>
        <begin position="86"/>
        <end position="108"/>
    </location>
</feature>
<evidence type="ECO:0000259" key="10">
    <source>
        <dbReference type="Pfam" id="PF21088"/>
    </source>
</evidence>
<dbReference type="Gene3D" id="2.30.30.60">
    <property type="match status" value="1"/>
</dbReference>
<evidence type="ECO:0000313" key="11">
    <source>
        <dbReference type="EMBL" id="KGE72048.1"/>
    </source>
</evidence>
<evidence type="ECO:0000259" key="9">
    <source>
        <dbReference type="Pfam" id="PF21082"/>
    </source>
</evidence>
<evidence type="ECO:0000256" key="7">
    <source>
        <dbReference type="SAM" id="Phobius"/>
    </source>
</evidence>
<dbReference type="Pfam" id="PF21082">
    <property type="entry name" value="MS_channel_3rd"/>
    <property type="match status" value="1"/>
</dbReference>
<evidence type="ECO:0000256" key="5">
    <source>
        <dbReference type="ARBA" id="ARBA00022989"/>
    </source>
</evidence>
<evidence type="ECO:0000256" key="4">
    <source>
        <dbReference type="ARBA" id="ARBA00022692"/>
    </source>
</evidence>
<comment type="similarity">
    <text evidence="2">Belongs to the MscS (TC 1.A.23) family.</text>
</comment>
<dbReference type="GO" id="GO:0008381">
    <property type="term" value="F:mechanosensitive monoatomic ion channel activity"/>
    <property type="evidence" value="ECO:0007669"/>
    <property type="project" value="UniProtKB-ARBA"/>
</dbReference>
<dbReference type="PANTHER" id="PTHR30566:SF25">
    <property type="entry name" value="INNER MEMBRANE PROTEIN"/>
    <property type="match status" value="1"/>
</dbReference>
<dbReference type="InterPro" id="IPR010920">
    <property type="entry name" value="LSM_dom_sf"/>
</dbReference>
<evidence type="ECO:0000256" key="3">
    <source>
        <dbReference type="ARBA" id="ARBA00022475"/>
    </source>
</evidence>
<dbReference type="OrthoDB" id="9809206at2"/>
<gene>
    <name evidence="11" type="ORF">DC28_08030</name>
</gene>
<feature type="domain" description="Mechanosensitive ion channel transmembrane helices 2/3" evidence="10">
    <location>
        <begin position="132"/>
        <end position="172"/>
    </location>
</feature>
<keyword evidence="3" id="KW-1003">Cell membrane</keyword>
<proteinExistence type="inferred from homology"/>
<dbReference type="SUPFAM" id="SSF82689">
    <property type="entry name" value="Mechanosensitive channel protein MscS (YggB), C-terminal domain"/>
    <property type="match status" value="1"/>
</dbReference>
<feature type="transmembrane region" description="Helical" evidence="7">
    <location>
        <begin position="18"/>
        <end position="38"/>
    </location>
</feature>
<dbReference type="InterPro" id="IPR011066">
    <property type="entry name" value="MscS_channel_C_sf"/>
</dbReference>
<dbReference type="InterPro" id="IPR049142">
    <property type="entry name" value="MS_channel_1st"/>
</dbReference>
<dbReference type="eggNOG" id="COG0668">
    <property type="taxonomic scope" value="Bacteria"/>
</dbReference>
<evidence type="ECO:0000256" key="2">
    <source>
        <dbReference type="ARBA" id="ARBA00008017"/>
    </source>
</evidence>
<dbReference type="Gene3D" id="3.30.70.100">
    <property type="match status" value="1"/>
</dbReference>
<dbReference type="Pfam" id="PF21088">
    <property type="entry name" value="MS_channel_1st"/>
    <property type="match status" value="1"/>
</dbReference>
<feature type="domain" description="Mechanosensitive ion channel MscS" evidence="8">
    <location>
        <begin position="174"/>
        <end position="239"/>
    </location>
</feature>
<accession>A0A098QX98</accession>
<keyword evidence="12" id="KW-1185">Reference proteome</keyword>
<dbReference type="InterPro" id="IPR049278">
    <property type="entry name" value="MS_channel_C"/>
</dbReference>
<dbReference type="Pfam" id="PF00924">
    <property type="entry name" value="MS_channel_2nd"/>
    <property type="match status" value="1"/>
</dbReference>
<name>A0A098QX98_9SPIO</name>
<feature type="transmembrane region" description="Helical" evidence="7">
    <location>
        <begin position="152"/>
        <end position="175"/>
    </location>
</feature>
<evidence type="ECO:0000313" key="12">
    <source>
        <dbReference type="Proteomes" id="UP000029692"/>
    </source>
</evidence>
<dbReference type="PANTHER" id="PTHR30566">
    <property type="entry name" value="YNAI-RELATED MECHANOSENSITIVE ION CHANNEL"/>
    <property type="match status" value="1"/>
</dbReference>
<evidence type="ECO:0000259" key="8">
    <source>
        <dbReference type="Pfam" id="PF00924"/>
    </source>
</evidence>
<keyword evidence="4 7" id="KW-0812">Transmembrane</keyword>
<reference evidence="11 12" key="1">
    <citation type="submission" date="2014-05" db="EMBL/GenBank/DDBJ databases">
        <title>De novo Genome Sequence of Spirocheata sp.</title>
        <authorList>
            <person name="Shivani Y."/>
            <person name="Subhash Y."/>
            <person name="Tushar L."/>
            <person name="Sasikala C."/>
            <person name="Ramana C.V."/>
        </authorList>
    </citation>
    <scope>NUCLEOTIDE SEQUENCE [LARGE SCALE GENOMIC DNA]</scope>
    <source>
        <strain evidence="11 12">JC230</strain>
    </source>
</reference>
<keyword evidence="5 7" id="KW-1133">Transmembrane helix</keyword>
<dbReference type="SUPFAM" id="SSF50182">
    <property type="entry name" value="Sm-like ribonucleoproteins"/>
    <property type="match status" value="1"/>
</dbReference>
<keyword evidence="6 7" id="KW-0472">Membrane</keyword>
<feature type="transmembrane region" description="Helical" evidence="7">
    <location>
        <begin position="50"/>
        <end position="74"/>
    </location>
</feature>
<dbReference type="EMBL" id="JNUP01000063">
    <property type="protein sequence ID" value="KGE72048.1"/>
    <property type="molecule type" value="Genomic_DNA"/>
</dbReference>
<organism evidence="11 12">
    <name type="scientific">Spirochaeta lutea</name>
    <dbReference type="NCBI Taxonomy" id="1480694"/>
    <lineage>
        <taxon>Bacteria</taxon>
        <taxon>Pseudomonadati</taxon>
        <taxon>Spirochaetota</taxon>
        <taxon>Spirochaetia</taxon>
        <taxon>Spirochaetales</taxon>
        <taxon>Spirochaetaceae</taxon>
        <taxon>Spirochaeta</taxon>
    </lineage>
</organism>
<evidence type="ECO:0000256" key="6">
    <source>
        <dbReference type="ARBA" id="ARBA00023136"/>
    </source>
</evidence>
<dbReference type="GO" id="GO:0005886">
    <property type="term" value="C:plasma membrane"/>
    <property type="evidence" value="ECO:0007669"/>
    <property type="project" value="UniProtKB-SubCell"/>
</dbReference>
<dbReference type="InterPro" id="IPR023408">
    <property type="entry name" value="MscS_beta-dom_sf"/>
</dbReference>
<dbReference type="STRING" id="1480694.DC28_08030"/>
<dbReference type="Gene3D" id="1.10.287.1260">
    <property type="match status" value="1"/>
</dbReference>
<evidence type="ECO:0000256" key="1">
    <source>
        <dbReference type="ARBA" id="ARBA00004651"/>
    </source>
</evidence>
<dbReference type="SUPFAM" id="SSF82861">
    <property type="entry name" value="Mechanosensitive channel protein MscS (YggB), transmembrane region"/>
    <property type="match status" value="1"/>
</dbReference>
<dbReference type="AlphaFoldDB" id="A0A098QX98"/>
<feature type="transmembrane region" description="Helical" evidence="7">
    <location>
        <begin position="129"/>
        <end position="146"/>
    </location>
</feature>
<comment type="subcellular location">
    <subcellularLocation>
        <location evidence="1">Cell membrane</location>
        <topology evidence="1">Multi-pass membrane protein</topology>
    </subcellularLocation>
</comment>
<dbReference type="InterPro" id="IPR006685">
    <property type="entry name" value="MscS_channel_2nd"/>
</dbReference>
<dbReference type="RefSeq" id="WP_037547586.1">
    <property type="nucleotide sequence ID" value="NZ_JNUP01000063.1"/>
</dbReference>
<dbReference type="InterPro" id="IPR011014">
    <property type="entry name" value="MscS_channel_TM-2"/>
</dbReference>
<dbReference type="Proteomes" id="UP000029692">
    <property type="component" value="Unassembled WGS sequence"/>
</dbReference>